<dbReference type="GO" id="GO:0044038">
    <property type="term" value="P:cell wall macromolecule biosynthetic process"/>
    <property type="evidence" value="ECO:0007669"/>
    <property type="project" value="TreeGrafter"/>
</dbReference>
<accession>A0A062U9J1</accession>
<comment type="subcellular location">
    <subcellularLocation>
        <location evidence="1">Cell membrane</location>
        <topology evidence="1">Multi-pass membrane protein</topology>
    </subcellularLocation>
</comment>
<feature type="transmembrane region" description="Helical" evidence="8">
    <location>
        <begin position="46"/>
        <end position="68"/>
    </location>
</feature>
<keyword evidence="7" id="KW-0479">Metal-binding</keyword>
<keyword evidence="6 8" id="KW-0472">Membrane</keyword>
<gene>
    <name evidence="9" type="ORF">HY29_01780</name>
</gene>
<keyword evidence="4 8" id="KW-0812">Transmembrane</keyword>
<feature type="transmembrane region" description="Helical" evidence="8">
    <location>
        <begin position="293"/>
        <end position="314"/>
    </location>
</feature>
<evidence type="ECO:0000256" key="1">
    <source>
        <dbReference type="ARBA" id="ARBA00004651"/>
    </source>
</evidence>
<proteinExistence type="predicted"/>
<feature type="transmembrane region" description="Helical" evidence="8">
    <location>
        <begin position="6"/>
        <end position="25"/>
    </location>
</feature>
<dbReference type="OrthoDB" id="9783652at2"/>
<dbReference type="Proteomes" id="UP000027037">
    <property type="component" value="Unassembled WGS sequence"/>
</dbReference>
<dbReference type="EMBL" id="AWFF01000032">
    <property type="protein sequence ID" value="KCZ54962.1"/>
    <property type="molecule type" value="Genomic_DNA"/>
</dbReference>
<dbReference type="GO" id="GO:0005886">
    <property type="term" value="C:plasma membrane"/>
    <property type="evidence" value="ECO:0007669"/>
    <property type="project" value="UniProtKB-SubCell"/>
</dbReference>
<dbReference type="GO" id="GO:0016780">
    <property type="term" value="F:phosphotransferase activity, for other substituted phosphate groups"/>
    <property type="evidence" value="ECO:0007669"/>
    <property type="project" value="InterPro"/>
</dbReference>
<dbReference type="PATRIC" id="fig|1280946.3.peg.1428"/>
<evidence type="ECO:0000256" key="2">
    <source>
        <dbReference type="ARBA" id="ARBA00022475"/>
    </source>
</evidence>
<feature type="transmembrane region" description="Helical" evidence="8">
    <location>
        <begin position="219"/>
        <end position="236"/>
    </location>
</feature>
<keyword evidence="5 8" id="KW-1133">Transmembrane helix</keyword>
<organism evidence="9 10">
    <name type="scientific">Hyphomonas beringensis</name>
    <dbReference type="NCBI Taxonomy" id="1280946"/>
    <lineage>
        <taxon>Bacteria</taxon>
        <taxon>Pseudomonadati</taxon>
        <taxon>Pseudomonadota</taxon>
        <taxon>Alphaproteobacteria</taxon>
        <taxon>Hyphomonadales</taxon>
        <taxon>Hyphomonadaceae</taxon>
        <taxon>Hyphomonas</taxon>
    </lineage>
</organism>
<evidence type="ECO:0000256" key="8">
    <source>
        <dbReference type="SAM" id="Phobius"/>
    </source>
</evidence>
<dbReference type="AlphaFoldDB" id="A0A062U9J1"/>
<comment type="caution">
    <text evidence="9">The sequence shown here is derived from an EMBL/GenBank/DDBJ whole genome shotgun (WGS) entry which is preliminary data.</text>
</comment>
<dbReference type="STRING" id="1280946.HY29_01780"/>
<dbReference type="Pfam" id="PF00953">
    <property type="entry name" value="Glycos_transf_4"/>
    <property type="match status" value="1"/>
</dbReference>
<evidence type="ECO:0000256" key="4">
    <source>
        <dbReference type="ARBA" id="ARBA00022692"/>
    </source>
</evidence>
<feature type="transmembrane region" description="Helical" evidence="8">
    <location>
        <begin position="326"/>
        <end position="345"/>
    </location>
</feature>
<keyword evidence="3" id="KW-0808">Transferase</keyword>
<dbReference type="PANTHER" id="PTHR22926">
    <property type="entry name" value="PHOSPHO-N-ACETYLMURAMOYL-PENTAPEPTIDE-TRANSFERASE"/>
    <property type="match status" value="1"/>
</dbReference>
<evidence type="ECO:0000256" key="5">
    <source>
        <dbReference type="ARBA" id="ARBA00022989"/>
    </source>
</evidence>
<protein>
    <recommendedName>
        <fullName evidence="11">Glycosyl transferase family 4</fullName>
    </recommendedName>
</protein>
<keyword evidence="10" id="KW-1185">Reference proteome</keyword>
<feature type="transmembrane region" description="Helical" evidence="8">
    <location>
        <begin position="242"/>
        <end position="265"/>
    </location>
</feature>
<sequence>MNNALSLFAGATVLSFLLCGLAKYLPLLDAPDGGRKQQAAPVPRTGGLGIFLSLSIVVAIGAVSLGLFDGTSVAPWKVVGVFALVITPFLIGFADDWLGLRALTKLCLLLAWAIAGASPFLLSGTLAGFVIGLFAIGWLVVITNAVNFMDGSNGLAIGSAGLIVIGLFPLYAVMMMCDNGCGPDPVGGLGLLAQFAFFGSVTGFLFWNMRGVLYAGDTGSLGSGGLIGLMTLYYVSATLDGLRAVLFALTLCLPFLIDVLLTLVWRTMKGRNLLVAHTDHAYQRLKARGWGHVTAALVWWGMTALCIVAATAALFFDIKPAGKLPVMQGVALAGLAVLGAGLWLWERSRRISKRG</sequence>
<feature type="transmembrane region" description="Helical" evidence="8">
    <location>
        <begin position="74"/>
        <end position="94"/>
    </location>
</feature>
<reference evidence="9 10" key="1">
    <citation type="journal article" date="2014" name="Antonie Van Leeuwenhoek">
        <title>Hyphomonas beringensis sp. nov. and Hyphomonas chukchiensis sp. nov., isolated from surface seawater of the Bering Sea and Chukchi Sea.</title>
        <authorList>
            <person name="Li C."/>
            <person name="Lai Q."/>
            <person name="Li G."/>
            <person name="Dong C."/>
            <person name="Wang J."/>
            <person name="Liao Y."/>
            <person name="Shao Z."/>
        </authorList>
    </citation>
    <scope>NUCLEOTIDE SEQUENCE [LARGE SCALE GENOMIC DNA]</scope>
    <source>
        <strain evidence="9 10">25B14_1</strain>
    </source>
</reference>
<keyword evidence="2" id="KW-1003">Cell membrane</keyword>
<dbReference type="RefSeq" id="WP_034794748.1">
    <property type="nucleotide sequence ID" value="NZ_AWFF01000032.1"/>
</dbReference>
<name>A0A062U9J1_9PROT</name>
<dbReference type="GO" id="GO:0071555">
    <property type="term" value="P:cell wall organization"/>
    <property type="evidence" value="ECO:0007669"/>
    <property type="project" value="TreeGrafter"/>
</dbReference>
<comment type="cofactor">
    <cofactor evidence="7">
        <name>Mg(2+)</name>
        <dbReference type="ChEBI" id="CHEBI:18420"/>
    </cofactor>
</comment>
<dbReference type="eggNOG" id="COG0472">
    <property type="taxonomic scope" value="Bacteria"/>
</dbReference>
<evidence type="ECO:0000313" key="9">
    <source>
        <dbReference type="EMBL" id="KCZ54962.1"/>
    </source>
</evidence>
<evidence type="ECO:0000256" key="3">
    <source>
        <dbReference type="ARBA" id="ARBA00022679"/>
    </source>
</evidence>
<evidence type="ECO:0000256" key="7">
    <source>
        <dbReference type="PIRSR" id="PIRSR600715-1"/>
    </source>
</evidence>
<dbReference type="GO" id="GO:0009103">
    <property type="term" value="P:lipopolysaccharide biosynthetic process"/>
    <property type="evidence" value="ECO:0007669"/>
    <property type="project" value="TreeGrafter"/>
</dbReference>
<dbReference type="GO" id="GO:0046872">
    <property type="term" value="F:metal ion binding"/>
    <property type="evidence" value="ECO:0007669"/>
    <property type="project" value="UniProtKB-KW"/>
</dbReference>
<dbReference type="InterPro" id="IPR000715">
    <property type="entry name" value="Glycosyl_transferase_4"/>
</dbReference>
<feature type="binding site" evidence="7">
    <location>
        <position position="217"/>
    </location>
    <ligand>
        <name>Mg(2+)</name>
        <dbReference type="ChEBI" id="CHEBI:18420"/>
    </ligand>
</feature>
<dbReference type="PANTHER" id="PTHR22926:SF3">
    <property type="entry name" value="UNDECAPRENYL-PHOSPHATE ALPHA-N-ACETYLGLUCOSAMINYL 1-PHOSPHATE TRANSFERASE"/>
    <property type="match status" value="1"/>
</dbReference>
<evidence type="ECO:0008006" key="11">
    <source>
        <dbReference type="Google" id="ProtNLM"/>
    </source>
</evidence>
<feature type="binding site" evidence="7">
    <location>
        <position position="147"/>
    </location>
    <ligand>
        <name>Mg(2+)</name>
        <dbReference type="ChEBI" id="CHEBI:18420"/>
    </ligand>
</feature>
<feature type="transmembrane region" description="Helical" evidence="8">
    <location>
        <begin position="186"/>
        <end position="207"/>
    </location>
</feature>
<feature type="transmembrane region" description="Helical" evidence="8">
    <location>
        <begin position="155"/>
        <end position="174"/>
    </location>
</feature>
<evidence type="ECO:0000256" key="6">
    <source>
        <dbReference type="ARBA" id="ARBA00023136"/>
    </source>
</evidence>
<keyword evidence="7" id="KW-0460">Magnesium</keyword>
<feature type="transmembrane region" description="Helical" evidence="8">
    <location>
        <begin position="128"/>
        <end position="148"/>
    </location>
</feature>
<evidence type="ECO:0000313" key="10">
    <source>
        <dbReference type="Proteomes" id="UP000027037"/>
    </source>
</evidence>